<sequence length="112" mass="12109">MVMSFEPKTVVILGGEPLIATKDWANPFIAVNYSRLLRRLGVRTVGVGHFFTLDRARFAGDFDAVLGGEPTIAIVDAVTGARSGYISPTPIPLDVCQPTPQSRPHSTATTRR</sequence>
<name>A0A4R2IND8_9PSEU</name>
<dbReference type="Proteomes" id="UP000295680">
    <property type="component" value="Unassembled WGS sequence"/>
</dbReference>
<feature type="compositionally biased region" description="Polar residues" evidence="1">
    <location>
        <begin position="98"/>
        <end position="112"/>
    </location>
</feature>
<comment type="caution">
    <text evidence="2">The sequence shown here is derived from an EMBL/GenBank/DDBJ whole genome shotgun (WGS) entry which is preliminary data.</text>
</comment>
<dbReference type="AlphaFoldDB" id="A0A4R2IND8"/>
<evidence type="ECO:0000313" key="3">
    <source>
        <dbReference type="Proteomes" id="UP000295680"/>
    </source>
</evidence>
<evidence type="ECO:0000313" key="2">
    <source>
        <dbReference type="EMBL" id="TCO45856.1"/>
    </source>
</evidence>
<organism evidence="2 3">
    <name type="scientific">Actinocrispum wychmicini</name>
    <dbReference type="NCBI Taxonomy" id="1213861"/>
    <lineage>
        <taxon>Bacteria</taxon>
        <taxon>Bacillati</taxon>
        <taxon>Actinomycetota</taxon>
        <taxon>Actinomycetes</taxon>
        <taxon>Pseudonocardiales</taxon>
        <taxon>Pseudonocardiaceae</taxon>
        <taxon>Actinocrispum</taxon>
    </lineage>
</organism>
<dbReference type="EMBL" id="SLWS01000020">
    <property type="protein sequence ID" value="TCO45856.1"/>
    <property type="molecule type" value="Genomic_DNA"/>
</dbReference>
<accession>A0A4R2IND8</accession>
<proteinExistence type="predicted"/>
<keyword evidence="3" id="KW-1185">Reference proteome</keyword>
<feature type="region of interest" description="Disordered" evidence="1">
    <location>
        <begin position="92"/>
        <end position="112"/>
    </location>
</feature>
<protein>
    <submittedName>
        <fullName evidence="2">Uncharacterized protein</fullName>
    </submittedName>
</protein>
<gene>
    <name evidence="2" type="ORF">EV192_12042</name>
</gene>
<reference evidence="2 3" key="1">
    <citation type="submission" date="2019-03" db="EMBL/GenBank/DDBJ databases">
        <title>Genomic Encyclopedia of Type Strains, Phase IV (KMG-IV): sequencing the most valuable type-strain genomes for metagenomic binning, comparative biology and taxonomic classification.</title>
        <authorList>
            <person name="Goeker M."/>
        </authorList>
    </citation>
    <scope>NUCLEOTIDE SEQUENCE [LARGE SCALE GENOMIC DNA]</scope>
    <source>
        <strain evidence="2 3">DSM 45934</strain>
    </source>
</reference>
<evidence type="ECO:0000256" key="1">
    <source>
        <dbReference type="SAM" id="MobiDB-lite"/>
    </source>
</evidence>